<proteinExistence type="evidence at transcript level"/>
<sequence length="54" mass="6116">MSSRLLVVLWSLYLKNPVGRGVDNEHFEKANKGPRVRGHIPDRVVYLKSPSGLE</sequence>
<reference evidence="2" key="1">
    <citation type="journal article" date="2012" name="PLoS Pathog.">
        <title>Sequential delivery of host-induced virulence effectors by appressoria and intracellular hyphae of the phytopathogen Colletotrichum higginsianum.</title>
        <authorList>
            <person name="Kleemann J."/>
            <person name="Rincon-Rivera L.J."/>
            <person name="Takahara H."/>
            <person name="Neumann U."/>
            <person name="van Themaat E.V.L."/>
            <person name="van der Does H.C."/>
            <person name="Hacquard S."/>
            <person name="Stueber K."/>
            <person name="Will I."/>
            <person name="Schmalenbach W."/>
            <person name="Schmelzer E."/>
            <person name="O'Connell R."/>
        </authorList>
    </citation>
    <scope>NUCLEOTIDE SEQUENCE</scope>
    <source>
        <strain evidence="2">IMI349063A</strain>
        <tissue evidence="2">Infected leaf material</tissue>
    </source>
</reference>
<organism evidence="2">
    <name type="scientific">Colletotrichum higginsianum</name>
    <dbReference type="NCBI Taxonomy" id="80884"/>
    <lineage>
        <taxon>Eukaryota</taxon>
        <taxon>Fungi</taxon>
        <taxon>Dikarya</taxon>
        <taxon>Ascomycota</taxon>
        <taxon>Pezizomycotina</taxon>
        <taxon>Sordariomycetes</taxon>
        <taxon>Hypocreomycetidae</taxon>
        <taxon>Glomerellales</taxon>
        <taxon>Glomerellaceae</taxon>
        <taxon>Colletotrichum</taxon>
        <taxon>Colletotrichum destructivum species complex</taxon>
    </lineage>
</organism>
<evidence type="ECO:0000313" key="2">
    <source>
        <dbReference type="EMBL" id="CCF70966.1"/>
    </source>
</evidence>
<keyword evidence="1" id="KW-0732">Signal</keyword>
<evidence type="ECO:0000256" key="1">
    <source>
        <dbReference type="SAM" id="SignalP"/>
    </source>
</evidence>
<name>I2G7G4_9PEZI</name>
<protein>
    <submittedName>
        <fullName evidence="2">EC84 protein</fullName>
    </submittedName>
</protein>
<feature type="signal peptide" evidence="1">
    <location>
        <begin position="1"/>
        <end position="21"/>
    </location>
</feature>
<accession>I2G7G4</accession>
<reference evidence="2" key="2">
    <citation type="submission" date="2012-01" db="EMBL/GenBank/DDBJ databases">
        <authorList>
            <person name="Kleemann D."/>
        </authorList>
    </citation>
    <scope>NUCLEOTIDE SEQUENCE</scope>
    <source>
        <strain evidence="2">IMI349063A</strain>
        <tissue evidence="2">Infected leaf material</tissue>
    </source>
</reference>
<dbReference type="EMBL" id="HE651247">
    <property type="protein sequence ID" value="CCF70966.1"/>
    <property type="molecule type" value="mRNA"/>
</dbReference>
<feature type="chain" id="PRO_5003659203" evidence="1">
    <location>
        <begin position="22"/>
        <end position="54"/>
    </location>
</feature>
<gene>
    <name evidence="2" type="primary">EC84</name>
</gene>
<dbReference type="AlphaFoldDB" id="I2G7G4"/>